<reference evidence="9 10" key="1">
    <citation type="submission" date="2018-01" db="EMBL/GenBank/DDBJ databases">
        <title>Complete genome sequence of Streptomyces lunaelactis MM109T, a Ferroverdin A producer isolated from cave moonmilk deposits.</title>
        <authorList>
            <person name="Naome A."/>
            <person name="Martinet L."/>
            <person name="Maciejewska M."/>
            <person name="Anderssen S."/>
            <person name="Adam D."/>
            <person name="Tenconi E."/>
            <person name="Deflandre B."/>
            <person name="Arguelles-Arias A."/>
            <person name="Calusinska M."/>
            <person name="Copieters W."/>
            <person name="Karim L."/>
            <person name="Hanikenne M."/>
            <person name="Baurain D."/>
            <person name="van Wezel G."/>
            <person name="Smargiasso N."/>
            <person name="de Pauw E."/>
            <person name="Delfosse P."/>
            <person name="Rigali S."/>
        </authorList>
    </citation>
    <scope>NUCLEOTIDE SEQUENCE [LARGE SCALE GENOMIC DNA]</scope>
    <source>
        <strain evidence="9 10">MM109</strain>
    </source>
</reference>
<evidence type="ECO:0000259" key="8">
    <source>
        <dbReference type="Pfam" id="PF04024"/>
    </source>
</evidence>
<proteinExistence type="predicted"/>
<evidence type="ECO:0000256" key="2">
    <source>
        <dbReference type="ARBA" id="ARBA00022475"/>
    </source>
</evidence>
<evidence type="ECO:0000256" key="6">
    <source>
        <dbReference type="SAM" id="MobiDB-lite"/>
    </source>
</evidence>
<evidence type="ECO:0000313" key="9">
    <source>
        <dbReference type="EMBL" id="AVZ74839.1"/>
    </source>
</evidence>
<keyword evidence="2" id="KW-1003">Cell membrane</keyword>
<evidence type="ECO:0000256" key="5">
    <source>
        <dbReference type="ARBA" id="ARBA00023136"/>
    </source>
</evidence>
<feature type="transmembrane region" description="Helical" evidence="7">
    <location>
        <begin position="284"/>
        <end position="304"/>
    </location>
</feature>
<feature type="transmembrane region" description="Helical" evidence="7">
    <location>
        <begin position="311"/>
        <end position="332"/>
    </location>
</feature>
<evidence type="ECO:0000256" key="3">
    <source>
        <dbReference type="ARBA" id="ARBA00022692"/>
    </source>
</evidence>
<gene>
    <name evidence="9" type="ORF">SLUN_24350</name>
</gene>
<feature type="compositionally biased region" description="Polar residues" evidence="6">
    <location>
        <begin position="31"/>
        <end position="47"/>
    </location>
</feature>
<protein>
    <recommendedName>
        <fullName evidence="8">Phage shock protein PspC N-terminal domain-containing protein</fullName>
    </recommendedName>
</protein>
<dbReference type="OrthoDB" id="3535301at2"/>
<feature type="region of interest" description="Disordered" evidence="6">
    <location>
        <begin position="419"/>
        <end position="444"/>
    </location>
</feature>
<dbReference type="Pfam" id="PF04024">
    <property type="entry name" value="PspC"/>
    <property type="match status" value="1"/>
</dbReference>
<dbReference type="RefSeq" id="WP_108151655.1">
    <property type="nucleotide sequence ID" value="NZ_CP026304.1"/>
</dbReference>
<evidence type="ECO:0000256" key="4">
    <source>
        <dbReference type="ARBA" id="ARBA00022989"/>
    </source>
</evidence>
<dbReference type="GeneID" id="55658382"/>
<keyword evidence="3 7" id="KW-0812">Transmembrane</keyword>
<feature type="transmembrane region" description="Helical" evidence="7">
    <location>
        <begin position="128"/>
        <end position="147"/>
    </location>
</feature>
<keyword evidence="10" id="KW-1185">Reference proteome</keyword>
<dbReference type="PANTHER" id="PTHR33885">
    <property type="entry name" value="PHAGE SHOCK PROTEIN C"/>
    <property type="match status" value="1"/>
</dbReference>
<dbReference type="InterPro" id="IPR007168">
    <property type="entry name" value="Phageshock_PspC_N"/>
</dbReference>
<feature type="region of interest" description="Disordered" evidence="6">
    <location>
        <begin position="187"/>
        <end position="209"/>
    </location>
</feature>
<evidence type="ECO:0000256" key="1">
    <source>
        <dbReference type="ARBA" id="ARBA00004162"/>
    </source>
</evidence>
<dbReference type="EMBL" id="CP026304">
    <property type="protein sequence ID" value="AVZ74839.1"/>
    <property type="molecule type" value="Genomic_DNA"/>
</dbReference>
<keyword evidence="4 7" id="KW-1133">Transmembrane helix</keyword>
<dbReference type="InterPro" id="IPR052027">
    <property type="entry name" value="PspC"/>
</dbReference>
<comment type="subcellular location">
    <subcellularLocation>
        <location evidence="1">Cell membrane</location>
        <topology evidence="1">Single-pass membrane protein</topology>
    </subcellularLocation>
</comment>
<evidence type="ECO:0000256" key="7">
    <source>
        <dbReference type="SAM" id="Phobius"/>
    </source>
</evidence>
<name>A0A2R4T6S3_9ACTN</name>
<dbReference type="Proteomes" id="UP000244201">
    <property type="component" value="Chromosome"/>
</dbReference>
<organism evidence="9 10">
    <name type="scientific">Streptomyces lunaelactis</name>
    <dbReference type="NCBI Taxonomy" id="1535768"/>
    <lineage>
        <taxon>Bacteria</taxon>
        <taxon>Bacillati</taxon>
        <taxon>Actinomycetota</taxon>
        <taxon>Actinomycetes</taxon>
        <taxon>Kitasatosporales</taxon>
        <taxon>Streptomycetaceae</taxon>
        <taxon>Streptomyces</taxon>
    </lineage>
</organism>
<accession>A0A2R4T6S3</accession>
<dbReference type="PANTHER" id="PTHR33885:SF3">
    <property type="entry name" value="PHAGE SHOCK PROTEIN C"/>
    <property type="match status" value="1"/>
</dbReference>
<feature type="transmembrane region" description="Helical" evidence="7">
    <location>
        <begin position="258"/>
        <end position="278"/>
    </location>
</feature>
<sequence>MTEPTPPYEARHDAPPGPPPGAPSAVRSDAQPDSAQSEAHSETQSEAQAEAQLPLRRASRQKVVAGVCGGLGRYCDIDPVIFRIVIGVLSVTGGIGLIFYGFAWLLIPSEDEEENEGRRLLSGRVEGAQLTAVLLALIGCGLFLSMLSNGGTLAFAALLSLAVGGAAVWSQRRRLAAPAGAPLDAATAHAVSEAPPETKAPPVPDSPSWWRDPIIKDGTTGPVPTGYLWGPEGAAAEAAAPAPSRTATPARVHGPRGIGGTIFLNALIAGGLGTWLSWDSNPMGTSLQLGLVCALAVFGLGLLVSSVVGRTGFGTIMLTMITAVLLAGAAALPKDITTDWMRKEWKPASVAAVQPQYELGSGIATLNLSAVAVPAGQSVSTRAEVAAGQLKVVVPKNATVKLRAEAGLGDIRLPGDAANDIDVAPGQERQQTLSPPAGAKPSGTLELRLEVGIGQVEVTRATS</sequence>
<feature type="region of interest" description="Disordered" evidence="6">
    <location>
        <begin position="1"/>
        <end position="53"/>
    </location>
</feature>
<dbReference type="AlphaFoldDB" id="A0A2R4T6S3"/>
<feature type="transmembrane region" description="Helical" evidence="7">
    <location>
        <begin position="80"/>
        <end position="107"/>
    </location>
</feature>
<evidence type="ECO:0000313" key="10">
    <source>
        <dbReference type="Proteomes" id="UP000244201"/>
    </source>
</evidence>
<dbReference type="KEGG" id="slk:SLUN_24350"/>
<feature type="transmembrane region" description="Helical" evidence="7">
    <location>
        <begin position="153"/>
        <end position="170"/>
    </location>
</feature>
<dbReference type="GO" id="GO:0005886">
    <property type="term" value="C:plasma membrane"/>
    <property type="evidence" value="ECO:0007669"/>
    <property type="project" value="UniProtKB-SubCell"/>
</dbReference>
<keyword evidence="5 7" id="KW-0472">Membrane</keyword>
<feature type="domain" description="Phage shock protein PspC N-terminal" evidence="8">
    <location>
        <begin position="54"/>
        <end position="110"/>
    </location>
</feature>